<dbReference type="InterPro" id="IPR025665">
    <property type="entry name" value="Beta-barrel_OMP_2"/>
</dbReference>
<proteinExistence type="predicted"/>
<feature type="chain" id="PRO_5014917297" evidence="1">
    <location>
        <begin position="20"/>
        <end position="224"/>
    </location>
</feature>
<comment type="caution">
    <text evidence="3">The sequence shown here is derived from an EMBL/GenBank/DDBJ whole genome shotgun (WGS) entry which is preliminary data.</text>
</comment>
<name>A0A2N3IIS9_9BACT</name>
<dbReference type="Proteomes" id="UP000233387">
    <property type="component" value="Unassembled WGS sequence"/>
</dbReference>
<feature type="signal peptide" evidence="1">
    <location>
        <begin position="1"/>
        <end position="19"/>
    </location>
</feature>
<dbReference type="AlphaFoldDB" id="A0A2N3IIS9"/>
<accession>A0A2N3IIS9</accession>
<gene>
    <name evidence="3" type="ORF">Rain11_0763</name>
</gene>
<feature type="domain" description="Outer membrane protein beta-barrel" evidence="2">
    <location>
        <begin position="18"/>
        <end position="196"/>
    </location>
</feature>
<organism evidence="3 4">
    <name type="scientific">Raineya orbicola</name>
    <dbReference type="NCBI Taxonomy" id="2016530"/>
    <lineage>
        <taxon>Bacteria</taxon>
        <taxon>Pseudomonadati</taxon>
        <taxon>Bacteroidota</taxon>
        <taxon>Cytophagia</taxon>
        <taxon>Cytophagales</taxon>
        <taxon>Raineyaceae</taxon>
        <taxon>Raineya</taxon>
    </lineage>
</organism>
<dbReference type="Pfam" id="PF13568">
    <property type="entry name" value="OMP_b-brl_2"/>
    <property type="match status" value="1"/>
</dbReference>
<evidence type="ECO:0000313" key="4">
    <source>
        <dbReference type="Proteomes" id="UP000233387"/>
    </source>
</evidence>
<keyword evidence="1" id="KW-0732">Signal</keyword>
<dbReference type="EMBL" id="NKXO01000009">
    <property type="protein sequence ID" value="PKQ70242.1"/>
    <property type="molecule type" value="Genomic_DNA"/>
</dbReference>
<evidence type="ECO:0000259" key="2">
    <source>
        <dbReference type="Pfam" id="PF13568"/>
    </source>
</evidence>
<dbReference type="OrthoDB" id="978236at2"/>
<dbReference type="RefSeq" id="WP_101358028.1">
    <property type="nucleotide sequence ID" value="NZ_NKXO01000009.1"/>
</dbReference>
<sequence>MKKLSLSLLFFVFTFSVFAQDDTGFKLGMKVGLPIGFNSVKSNENGFEATPNGSSLRFTIGPIADVVWTERYAFTMGLLFTTKQANYQARVTGLPATLEEKYGLQYIQLPVGLKLFTDELFTNGKGFVNFGVQPEVLVGSKRKSGNYVDGQGRSASYITKFSPLDFGMFVGVGVEYKIGNNPIFAGINYQRSFINVVNKEDSGTAPGFLSIKQNLISFEVGVKL</sequence>
<evidence type="ECO:0000313" key="3">
    <source>
        <dbReference type="EMBL" id="PKQ70242.1"/>
    </source>
</evidence>
<keyword evidence="4" id="KW-1185">Reference proteome</keyword>
<protein>
    <submittedName>
        <fullName evidence="3">Outer membrane protein beta-barrel domain</fullName>
    </submittedName>
</protein>
<reference evidence="3 4" key="1">
    <citation type="submission" date="2017-06" db="EMBL/GenBank/DDBJ databases">
        <title>Raineya orbicola gen. nov., sp. nov. a slightly thermophilic bacterium of the phylum Bacteroidetes and the description of Raineyaceae fam. nov.</title>
        <authorList>
            <person name="Albuquerque L."/>
            <person name="Polonia A.R.M."/>
            <person name="Barroso C."/>
            <person name="Froufe H.J.C."/>
            <person name="Lage O."/>
            <person name="Lobo-Da-Cunha A."/>
            <person name="Egas C."/>
            <person name="Da Costa M.S."/>
        </authorList>
    </citation>
    <scope>NUCLEOTIDE SEQUENCE [LARGE SCALE GENOMIC DNA]</scope>
    <source>
        <strain evidence="3 4">SPSPC-11</strain>
    </source>
</reference>
<evidence type="ECO:0000256" key="1">
    <source>
        <dbReference type="SAM" id="SignalP"/>
    </source>
</evidence>